<name>A0A2P6S1K3_ROSCH</name>
<dbReference type="PANTHER" id="PTHR24093">
    <property type="entry name" value="CATION TRANSPORTING ATPASE"/>
    <property type="match status" value="1"/>
</dbReference>
<evidence type="ECO:0000256" key="6">
    <source>
        <dbReference type="ARBA" id="ARBA00022989"/>
    </source>
</evidence>
<feature type="domain" description="P-type ATPase A" evidence="9">
    <location>
        <begin position="232"/>
        <end position="325"/>
    </location>
</feature>
<evidence type="ECO:0000256" key="3">
    <source>
        <dbReference type="ARBA" id="ARBA00022723"/>
    </source>
</evidence>
<feature type="transmembrane region" description="Helical" evidence="8">
    <location>
        <begin position="197"/>
        <end position="215"/>
    </location>
</feature>
<dbReference type="Gene3D" id="1.20.1110.10">
    <property type="entry name" value="Calcium-transporting ATPase, transmembrane domain"/>
    <property type="match status" value="2"/>
</dbReference>
<feature type="transmembrane region" description="Helical" evidence="8">
    <location>
        <begin position="937"/>
        <end position="959"/>
    </location>
</feature>
<dbReference type="Gramene" id="PRQ52536">
    <property type="protein sequence ID" value="PRQ52536"/>
    <property type="gene ID" value="RchiOBHm_Chr2g0156581"/>
</dbReference>
<dbReference type="Proteomes" id="UP000238479">
    <property type="component" value="Chromosome 2"/>
</dbReference>
<evidence type="ECO:0000313" key="11">
    <source>
        <dbReference type="EMBL" id="PRQ52536.1"/>
    </source>
</evidence>
<dbReference type="InterPro" id="IPR023214">
    <property type="entry name" value="HAD_sf"/>
</dbReference>
<dbReference type="EC" id="3.6.3.8" evidence="11"/>
<feature type="transmembrane region" description="Helical" evidence="8">
    <location>
        <begin position="971"/>
        <end position="991"/>
    </location>
</feature>
<keyword evidence="12" id="KW-1185">Reference proteome</keyword>
<keyword evidence="11" id="KW-0378">Hydrolase</keyword>
<evidence type="ECO:0000256" key="8">
    <source>
        <dbReference type="SAM" id="Phobius"/>
    </source>
</evidence>
<reference evidence="11 12" key="1">
    <citation type="journal article" date="2018" name="Nat. Genet.">
        <title>The Rosa genome provides new insights in the design of modern roses.</title>
        <authorList>
            <person name="Bendahmane M."/>
        </authorList>
    </citation>
    <scope>NUCLEOTIDE SEQUENCE [LARGE SCALE GENOMIC DNA]</scope>
    <source>
        <strain evidence="12">cv. Old Blush</strain>
    </source>
</reference>
<accession>A0A2P6S1K3</accession>
<dbReference type="GO" id="GO:0016787">
    <property type="term" value="F:hydrolase activity"/>
    <property type="evidence" value="ECO:0007669"/>
    <property type="project" value="UniProtKB-KW"/>
</dbReference>
<dbReference type="Pfam" id="PF13246">
    <property type="entry name" value="Cation_ATPase"/>
    <property type="match status" value="1"/>
</dbReference>
<keyword evidence="7 8" id="KW-0472">Membrane</keyword>
<dbReference type="Gene3D" id="3.40.50.1000">
    <property type="entry name" value="HAD superfamily/HAD-like"/>
    <property type="match status" value="1"/>
</dbReference>
<comment type="caution">
    <text evidence="11">The sequence shown here is derived from an EMBL/GenBank/DDBJ whole genome shotgun (WGS) entry which is preliminary data.</text>
</comment>
<evidence type="ECO:0000259" key="9">
    <source>
        <dbReference type="Pfam" id="PF00122"/>
    </source>
</evidence>
<feature type="transmembrane region" description="Helical" evidence="8">
    <location>
        <begin position="872"/>
        <end position="894"/>
    </location>
</feature>
<evidence type="ECO:0000256" key="4">
    <source>
        <dbReference type="ARBA" id="ARBA00022837"/>
    </source>
</evidence>
<comment type="subcellular location">
    <subcellularLocation>
        <location evidence="1">Membrane</location>
    </subcellularLocation>
</comment>
<dbReference type="OMA" id="GHITHSE"/>
<dbReference type="InterPro" id="IPR006068">
    <property type="entry name" value="ATPase_P-typ_cation-transptr_C"/>
</dbReference>
<feature type="transmembrane region" description="Helical" evidence="8">
    <location>
        <begin position="906"/>
        <end position="925"/>
    </location>
</feature>
<evidence type="ECO:0000313" key="12">
    <source>
        <dbReference type="Proteomes" id="UP000238479"/>
    </source>
</evidence>
<dbReference type="InterPro" id="IPR023298">
    <property type="entry name" value="ATPase_P-typ_TM_dom_sf"/>
</dbReference>
<protein>
    <submittedName>
        <fullName evidence="11">Putative calcium-transporting ATPase</fullName>
        <ecNumber evidence="11">3.6.3.8</ecNumber>
    </submittedName>
</protein>
<dbReference type="SUPFAM" id="SSF56784">
    <property type="entry name" value="HAD-like"/>
    <property type="match status" value="1"/>
</dbReference>
<dbReference type="GO" id="GO:0046872">
    <property type="term" value="F:metal ion binding"/>
    <property type="evidence" value="ECO:0007669"/>
    <property type="project" value="UniProtKB-KW"/>
</dbReference>
<dbReference type="STRING" id="74649.A0A2P6S1K3"/>
<feature type="domain" description="Cation-transporting P-type ATPase C-terminal" evidence="10">
    <location>
        <begin position="817"/>
        <end position="990"/>
    </location>
</feature>
<dbReference type="GO" id="GO:0000166">
    <property type="term" value="F:nucleotide binding"/>
    <property type="evidence" value="ECO:0007669"/>
    <property type="project" value="InterPro"/>
</dbReference>
<evidence type="ECO:0000256" key="7">
    <source>
        <dbReference type="ARBA" id="ARBA00023136"/>
    </source>
</evidence>
<keyword evidence="5" id="KW-0460">Magnesium</keyword>
<gene>
    <name evidence="11" type="ORF">RchiOBHm_Chr2g0156581</name>
</gene>
<feature type="transmembrane region" description="Helical" evidence="8">
    <location>
        <begin position="167"/>
        <end position="185"/>
    </location>
</feature>
<dbReference type="Pfam" id="PF00122">
    <property type="entry name" value="E1-E2_ATPase"/>
    <property type="match status" value="1"/>
</dbReference>
<keyword evidence="3" id="KW-0479">Metal-binding</keyword>
<feature type="transmembrane region" description="Helical" evidence="8">
    <location>
        <begin position="1011"/>
        <end position="1028"/>
    </location>
</feature>
<feature type="transmembrane region" description="Helical" evidence="8">
    <location>
        <begin position="795"/>
        <end position="812"/>
    </location>
</feature>
<sequence>MPNSTNGDEASEGISNPTLTTELKQSRWYRYYVIVVFIWRSGTKPRLRRAKAPYHQRFLKKFARLDVRQDLRSYFKDRAAYIPLLAPTTPTTPPAAASNHEIDEVALIVREKDLNALRARGGVDAVSTLLKSHSENHADDGGQVPQLSFKTTKPVFFHFLLKACNQYTIFFLLGSAGLQFAIEFMEQGVKQGWHDGVAILVTVFLLVAFPSVRNYRNEWKMVKQLMERNKFRVNVERNGESRAVMISHVSVGDIVHLKKGDHAPADGLFIDHGAKLVLDEVLSPTIDFENNPFVLSGSKVIEGQGRMIVASVGVDTACGEMLSLVTEDHNPNRKTLLQALMDEPYTYMEYLACCVSVLVAVVVLIRLVLFRKHDKYNDRPDLKGEVSMNLLMKIFEKIYLKTQGTVSTLVSVLATVVIGIQHGMPFVISLAICQWNKKVVQNRADPQNLSACVTMGLVTVICIETTGEKIRNKMEVMDFWIREKDLTNEVESDQIEQFALRGLHQEVSATSENNLFIYLIKNRWDVTDMEVLDRTFITLEERKLSSDEKCSGILVRKTESSAEDMQLHINGDASTILDMCSHSIMEIQKRKLKQVIKNMEEKGRRPIAYAYKKTNVKEFTENGLTLLALVGVRRPYQEELKIAVEAFRNAGKEIKLISEDEPSIVTARASDLGIFNPDRGDDMEIAGEAFRRLNSMERLNKVDLISVMGSALPKDKLLMVEHLKKKGHIVAFYGGLTIKDTRTLIEADIGITEDIRSTEMARDNADFIVKDGCLWFPNLKSGKCAYHNIQNFCQIQLTMIISGLLVTLVATMHSGDSPLTAIHLIWVNLIMCLLGSQMMVMELERQEPLAQEPAPRTQEPAPRTQPLITQAIWGNIAIQVSYQASILLVLHFMGNAIASMNQGIRGTMVFNIYTLCQVLNLFRAMDLVNKEVLNVVLHSYCFLMALGAVMVMQVVIVEFGKGLASGVRLDAIQWASCFLLAALSWPFDWAITSQFRRENLALRRAPMGMSRFYICASLFLIFSVSYCFESDYAHTT</sequence>
<dbReference type="InterPro" id="IPR036412">
    <property type="entry name" value="HAD-like_sf"/>
</dbReference>
<dbReference type="AlphaFoldDB" id="A0A2P6S1K3"/>
<dbReference type="Gene3D" id="3.40.1110.10">
    <property type="entry name" value="Calcium-transporting ATPase, cytoplasmic domain N"/>
    <property type="match status" value="1"/>
</dbReference>
<evidence type="ECO:0000259" key="10">
    <source>
        <dbReference type="Pfam" id="PF00689"/>
    </source>
</evidence>
<dbReference type="Pfam" id="PF00689">
    <property type="entry name" value="Cation_ATPase_C"/>
    <property type="match status" value="1"/>
</dbReference>
<dbReference type="InterPro" id="IPR059000">
    <property type="entry name" value="ATPase_P-type_domA"/>
</dbReference>
<dbReference type="SUPFAM" id="SSF81660">
    <property type="entry name" value="Metal cation-transporting ATPase, ATP-binding domain N"/>
    <property type="match status" value="1"/>
</dbReference>
<feature type="transmembrane region" description="Helical" evidence="8">
    <location>
        <begin position="347"/>
        <end position="369"/>
    </location>
</feature>
<evidence type="ECO:0000256" key="2">
    <source>
        <dbReference type="ARBA" id="ARBA00022692"/>
    </source>
</evidence>
<dbReference type="SUPFAM" id="SSF81653">
    <property type="entry name" value="Calcium ATPase, transduction domain A"/>
    <property type="match status" value="1"/>
</dbReference>
<keyword evidence="6 8" id="KW-1133">Transmembrane helix</keyword>
<dbReference type="PANTHER" id="PTHR24093:SF454">
    <property type="entry name" value="CATION-TRANSPORTING P-TYPE ATPASE C-TERMINAL DOMAIN-CONTAINING PROTEIN"/>
    <property type="match status" value="1"/>
</dbReference>
<dbReference type="GO" id="GO:0005388">
    <property type="term" value="F:P-type calcium transporter activity"/>
    <property type="evidence" value="ECO:0007669"/>
    <property type="project" value="TreeGrafter"/>
</dbReference>
<organism evidence="11 12">
    <name type="scientific">Rosa chinensis</name>
    <name type="common">China rose</name>
    <dbReference type="NCBI Taxonomy" id="74649"/>
    <lineage>
        <taxon>Eukaryota</taxon>
        <taxon>Viridiplantae</taxon>
        <taxon>Streptophyta</taxon>
        <taxon>Embryophyta</taxon>
        <taxon>Tracheophyta</taxon>
        <taxon>Spermatophyta</taxon>
        <taxon>Magnoliopsida</taxon>
        <taxon>eudicotyledons</taxon>
        <taxon>Gunneridae</taxon>
        <taxon>Pentapetalae</taxon>
        <taxon>rosids</taxon>
        <taxon>fabids</taxon>
        <taxon>Rosales</taxon>
        <taxon>Rosaceae</taxon>
        <taxon>Rosoideae</taxon>
        <taxon>Rosoideae incertae sedis</taxon>
        <taxon>Rosa</taxon>
    </lineage>
</organism>
<dbReference type="OrthoDB" id="3352408at2759"/>
<dbReference type="EMBL" id="PDCK01000040">
    <property type="protein sequence ID" value="PRQ52536.1"/>
    <property type="molecule type" value="Genomic_DNA"/>
</dbReference>
<dbReference type="InterPro" id="IPR008250">
    <property type="entry name" value="ATPase_P-typ_transduc_dom_A_sf"/>
</dbReference>
<dbReference type="SUPFAM" id="SSF81665">
    <property type="entry name" value="Calcium ATPase, transmembrane domain M"/>
    <property type="match status" value="1"/>
</dbReference>
<evidence type="ECO:0000256" key="5">
    <source>
        <dbReference type="ARBA" id="ARBA00022842"/>
    </source>
</evidence>
<proteinExistence type="predicted"/>
<evidence type="ECO:0000256" key="1">
    <source>
        <dbReference type="ARBA" id="ARBA00004370"/>
    </source>
</evidence>
<keyword evidence="2 8" id="KW-0812">Transmembrane</keyword>
<dbReference type="InterPro" id="IPR023299">
    <property type="entry name" value="ATPase_P-typ_cyto_dom_N"/>
</dbReference>
<feature type="transmembrane region" description="Helical" evidence="8">
    <location>
        <begin position="819"/>
        <end position="840"/>
    </location>
</feature>
<keyword evidence="4" id="KW-0106">Calcium</keyword>
<dbReference type="GO" id="GO:0005886">
    <property type="term" value="C:plasma membrane"/>
    <property type="evidence" value="ECO:0007669"/>
    <property type="project" value="TreeGrafter"/>
</dbReference>